<dbReference type="AlphaFoldDB" id="A0A7S1YEV8"/>
<sequence length="172" mass="19715">MYNDFHGGTPVDRRRGGGGKRKLEPWRQIETTPEQDSLVDTEEINNLLSARDRARRAKNFAKADRLLEEATHAPGEPNVVLRIHDESRTWRIWVENQSYRMKLGKALAQKSPGELCLDIVREHAPHKVDELTKILAAFPGREYKILKSVKKQYLGRETSENDDDNGEDRASP</sequence>
<dbReference type="EMBL" id="HBGK01036339">
    <property type="protein sequence ID" value="CAD9295034.1"/>
    <property type="molecule type" value="Transcribed_RNA"/>
</dbReference>
<feature type="region of interest" description="Disordered" evidence="1">
    <location>
        <begin position="1"/>
        <end position="33"/>
    </location>
</feature>
<protein>
    <submittedName>
        <fullName evidence="2">Uncharacterized protein</fullName>
    </submittedName>
</protein>
<dbReference type="Gene3D" id="1.20.120.1910">
    <property type="entry name" value="Cysteine-tRNA ligase, C-terminal anti-codon recognition domain"/>
    <property type="match status" value="1"/>
</dbReference>
<evidence type="ECO:0000313" key="2">
    <source>
        <dbReference type="EMBL" id="CAD9295034.1"/>
    </source>
</evidence>
<feature type="compositionally biased region" description="Basic and acidic residues" evidence="1">
    <location>
        <begin position="11"/>
        <end position="27"/>
    </location>
</feature>
<organism evidence="2">
    <name type="scientific">Grammatophora oceanica</name>
    <dbReference type="NCBI Taxonomy" id="210454"/>
    <lineage>
        <taxon>Eukaryota</taxon>
        <taxon>Sar</taxon>
        <taxon>Stramenopiles</taxon>
        <taxon>Ochrophyta</taxon>
        <taxon>Bacillariophyta</taxon>
        <taxon>Fragilariophyceae</taxon>
        <taxon>Fragilariophycidae</taxon>
        <taxon>Rhabdonematales</taxon>
        <taxon>Grammatophoraceae</taxon>
        <taxon>Grammatophora</taxon>
    </lineage>
</organism>
<reference evidence="2" key="1">
    <citation type="submission" date="2021-01" db="EMBL/GenBank/DDBJ databases">
        <authorList>
            <person name="Corre E."/>
            <person name="Pelletier E."/>
            <person name="Niang G."/>
            <person name="Scheremetjew M."/>
            <person name="Finn R."/>
            <person name="Kale V."/>
            <person name="Holt S."/>
            <person name="Cochrane G."/>
            <person name="Meng A."/>
            <person name="Brown T."/>
            <person name="Cohen L."/>
        </authorList>
    </citation>
    <scope>NUCLEOTIDE SEQUENCE</scope>
    <source>
        <strain evidence="2">CCMP 410</strain>
    </source>
</reference>
<name>A0A7S1YEV8_9STRA</name>
<gene>
    <name evidence="2" type="ORF">GOCE00092_LOCUS18811</name>
</gene>
<accession>A0A7S1YEV8</accession>
<proteinExistence type="predicted"/>
<evidence type="ECO:0000256" key="1">
    <source>
        <dbReference type="SAM" id="MobiDB-lite"/>
    </source>
</evidence>